<dbReference type="Proteomes" id="UP001500642">
    <property type="component" value="Unassembled WGS sequence"/>
</dbReference>
<dbReference type="RefSeq" id="WP_137319581.1">
    <property type="nucleotide sequence ID" value="NZ_BAABGL010000006.1"/>
</dbReference>
<reference evidence="2" key="1">
    <citation type="journal article" date="2019" name="Int. J. Syst. Evol. Microbiol.">
        <title>The Global Catalogue of Microorganisms (GCM) 10K type strain sequencing project: providing services to taxonomists for standard genome sequencing and annotation.</title>
        <authorList>
            <consortium name="The Broad Institute Genomics Platform"/>
            <consortium name="The Broad Institute Genome Sequencing Center for Infectious Disease"/>
            <person name="Wu L."/>
            <person name="Ma J."/>
        </authorList>
    </citation>
    <scope>NUCLEOTIDE SEQUENCE [LARGE SCALE GENOMIC DNA]</scope>
    <source>
        <strain evidence="2">JCM 17808</strain>
    </source>
</reference>
<dbReference type="EMBL" id="BAABGL010000006">
    <property type="protein sequence ID" value="GAA4388242.1"/>
    <property type="molecule type" value="Genomic_DNA"/>
</dbReference>
<protein>
    <submittedName>
        <fullName evidence="1">Hydratase</fullName>
    </submittedName>
</protein>
<name>A0ABP8JBJ0_9MICO</name>
<dbReference type="PANTHER" id="PTHR30143">
    <property type="entry name" value="ACID HYDRATASE"/>
    <property type="match status" value="1"/>
</dbReference>
<evidence type="ECO:0000313" key="1">
    <source>
        <dbReference type="EMBL" id="GAA4388242.1"/>
    </source>
</evidence>
<dbReference type="PANTHER" id="PTHR30143:SF0">
    <property type="entry name" value="2-KETO-4-PENTENOATE HYDRATASE"/>
    <property type="match status" value="1"/>
</dbReference>
<gene>
    <name evidence="1" type="ORF">GCM10023167_12800</name>
</gene>
<accession>A0ABP8JBJ0</accession>
<sequence>MDLSPAQIQQAAAVLAEARRTRTPLERLPGSLTPLSRGEGHAIATRVATLAGSPVHGWKIAATSAAGQAHLDVDAPIAGRMLADGIIPDGGTLQLGPRVMPLAEVECAFTLARDLVPRDDPYSQPEVRAALASVHPAIELPDTRLSRFTDVGIAELTADSACAAEFVLGPAAPPARLDDDLTELEVTITVTLADGTSAHSTGRGGNVLDGPLGSLTWLVGELSTHGITLHAGQVVTTGVLSAPIPLVPGTRVHADFGSLGTVSLNTA</sequence>
<keyword evidence="2" id="KW-1185">Reference proteome</keyword>
<dbReference type="InterPro" id="IPR050772">
    <property type="entry name" value="Hydratase-Decarb/MhpD_sf"/>
</dbReference>
<dbReference type="Gene3D" id="3.90.850.10">
    <property type="entry name" value="Fumarylacetoacetase-like, C-terminal domain"/>
    <property type="match status" value="1"/>
</dbReference>
<dbReference type="InterPro" id="IPR036663">
    <property type="entry name" value="Fumarylacetoacetase_C_sf"/>
</dbReference>
<comment type="caution">
    <text evidence="1">The sequence shown here is derived from an EMBL/GenBank/DDBJ whole genome shotgun (WGS) entry which is preliminary data.</text>
</comment>
<evidence type="ECO:0000313" key="2">
    <source>
        <dbReference type="Proteomes" id="UP001500642"/>
    </source>
</evidence>
<dbReference type="SUPFAM" id="SSF56529">
    <property type="entry name" value="FAH"/>
    <property type="match status" value="1"/>
</dbReference>
<proteinExistence type="predicted"/>
<organism evidence="1 2">
    <name type="scientific">Brevibacterium pityocampae</name>
    <dbReference type="NCBI Taxonomy" id="506594"/>
    <lineage>
        <taxon>Bacteria</taxon>
        <taxon>Bacillati</taxon>
        <taxon>Actinomycetota</taxon>
        <taxon>Actinomycetes</taxon>
        <taxon>Micrococcales</taxon>
        <taxon>Brevibacteriaceae</taxon>
        <taxon>Brevibacterium</taxon>
    </lineage>
</organism>